<gene>
    <name evidence="1" type="ORF">NG821_08860</name>
</gene>
<evidence type="ECO:0000313" key="1">
    <source>
        <dbReference type="EMBL" id="MCO6025944.1"/>
    </source>
</evidence>
<comment type="caution">
    <text evidence="1">The sequence shown here is derived from an EMBL/GenBank/DDBJ whole genome shotgun (WGS) entry which is preliminary data.</text>
</comment>
<protein>
    <recommendedName>
        <fullName evidence="3">Transposase</fullName>
    </recommendedName>
</protein>
<sequence>MEEKRNKPDYAAIIREYRMYGGSGSMKRFCEENDYNYSNVNRYYRKHFWDRYTRPKTDSSPVRLEVVPDESQPDGGQPAIKSDQEIQRFSVRFDNGTFFRMFNCSIEEVCTMLQKIGG</sequence>
<evidence type="ECO:0000313" key="2">
    <source>
        <dbReference type="Proteomes" id="UP001204015"/>
    </source>
</evidence>
<dbReference type="EMBL" id="JAMXLY010000033">
    <property type="protein sequence ID" value="MCO6025944.1"/>
    <property type="molecule type" value="Genomic_DNA"/>
</dbReference>
<accession>A0ABT1BXZ9</accession>
<evidence type="ECO:0008006" key="3">
    <source>
        <dbReference type="Google" id="ProtNLM"/>
    </source>
</evidence>
<reference evidence="1 2" key="1">
    <citation type="submission" date="2022-06" db="EMBL/GenBank/DDBJ databases">
        <title>A taxonomic note on the genus Prevotella: Description of four novel genera and emended description of the genera Hallella and Xylanibacter.</title>
        <authorList>
            <person name="Hitch T.C.A."/>
        </authorList>
    </citation>
    <scope>NUCLEOTIDE SEQUENCE [LARGE SCALE GENOMIC DNA]</scope>
    <source>
        <strain evidence="1 2">DSM 100619</strain>
    </source>
</reference>
<dbReference type="Proteomes" id="UP001204015">
    <property type="component" value="Unassembled WGS sequence"/>
</dbReference>
<proteinExistence type="predicted"/>
<name>A0ABT1BXZ9_9BACT</name>
<keyword evidence="2" id="KW-1185">Reference proteome</keyword>
<dbReference type="RefSeq" id="WP_252761302.1">
    <property type="nucleotide sequence ID" value="NZ_JAMXLY010000033.1"/>
</dbReference>
<organism evidence="1 2">
    <name type="scientific">Segatella cerevisiae</name>
    <dbReference type="NCBI Taxonomy" id="2053716"/>
    <lineage>
        <taxon>Bacteria</taxon>
        <taxon>Pseudomonadati</taxon>
        <taxon>Bacteroidota</taxon>
        <taxon>Bacteroidia</taxon>
        <taxon>Bacteroidales</taxon>
        <taxon>Prevotellaceae</taxon>
        <taxon>Segatella</taxon>
    </lineage>
</organism>